<dbReference type="Proteomes" id="UP000268313">
    <property type="component" value="Unassembled WGS sequence"/>
</dbReference>
<evidence type="ECO:0000313" key="2">
    <source>
        <dbReference type="Proteomes" id="UP000268313"/>
    </source>
</evidence>
<accession>A0A3A8JUP3</accession>
<reference evidence="2" key="1">
    <citation type="submission" date="2018-09" db="EMBL/GenBank/DDBJ databases">
        <authorList>
            <person name="Livingstone P.G."/>
            <person name="Whitworth D.E."/>
        </authorList>
    </citation>
    <scope>NUCLEOTIDE SEQUENCE [LARGE SCALE GENOMIC DNA]</scope>
    <source>
        <strain evidence="2">CA043D</strain>
    </source>
</reference>
<protein>
    <recommendedName>
        <fullName evidence="3">Pectate lyase superfamily protein domain-containing protein</fullName>
    </recommendedName>
</protein>
<dbReference type="EMBL" id="RAWE01000110">
    <property type="protein sequence ID" value="RKG99602.1"/>
    <property type="molecule type" value="Genomic_DNA"/>
</dbReference>
<name>A0A3A8JUP3_9BACT</name>
<proteinExistence type="predicted"/>
<sequence length="456" mass="49030">MLAGWDWSEASPPWAYASASAWESKLPAGVPVVPLSTVAGDFYTKLQATVNAASGRVIVRLPAGVFTLNQFRAVGSSGNPTYAFGFFFPKLAGFVGAGPDQSIIEMAAGSVSQAQLSHMSTMTQASFIQLLMGMCRLDTQYSNAPAPIYLGGVGFEAAPQPLLTAISSDITGGVYVPQPAPHLGVVIYSDSSRRHPDSRVTHCRFRGAGKAMTSQPPFELSNITSQRNHVTYEHTEFDGRMSPRYDAARPRKCGVFMANGGVTQHVTDCWMHHCNVSRYAANDESVASATALSNHYRLERLKIEQITNNQNRQPPLNGGNSLGGYTNASCIGFESSNALIEIVDCIASVDNNLIAGQVPCHIQLTNTGAARAGGRLYVRGGEFRHTAFTQLNGFVTFRIQPSSNWWTDGFNTTLDVRDGADKRLLPHQVTGTWPPTAAALASAGVTPATHFLIRST</sequence>
<evidence type="ECO:0008006" key="3">
    <source>
        <dbReference type="Google" id="ProtNLM"/>
    </source>
</evidence>
<dbReference type="AlphaFoldDB" id="A0A3A8JUP3"/>
<gene>
    <name evidence="1" type="ORF">D7X32_25990</name>
</gene>
<evidence type="ECO:0000313" key="1">
    <source>
        <dbReference type="EMBL" id="RKG99602.1"/>
    </source>
</evidence>
<organism evidence="1 2">
    <name type="scientific">Corallococcus carmarthensis</name>
    <dbReference type="NCBI Taxonomy" id="2316728"/>
    <lineage>
        <taxon>Bacteria</taxon>
        <taxon>Pseudomonadati</taxon>
        <taxon>Myxococcota</taxon>
        <taxon>Myxococcia</taxon>
        <taxon>Myxococcales</taxon>
        <taxon>Cystobacterineae</taxon>
        <taxon>Myxococcaceae</taxon>
        <taxon>Corallococcus</taxon>
    </lineage>
</organism>
<keyword evidence="2" id="KW-1185">Reference proteome</keyword>
<comment type="caution">
    <text evidence="1">The sequence shown here is derived from an EMBL/GenBank/DDBJ whole genome shotgun (WGS) entry which is preliminary data.</text>
</comment>